<dbReference type="InterPro" id="IPR052965">
    <property type="entry name" value="Pigment-catalase-like"/>
</dbReference>
<dbReference type="Proteomes" id="UP001396334">
    <property type="component" value="Unassembled WGS sequence"/>
</dbReference>
<dbReference type="EMBL" id="JBBPBN010000015">
    <property type="protein sequence ID" value="KAK9023094.1"/>
    <property type="molecule type" value="Genomic_DNA"/>
</dbReference>
<organism evidence="1 2">
    <name type="scientific">Hibiscus sabdariffa</name>
    <name type="common">roselle</name>
    <dbReference type="NCBI Taxonomy" id="183260"/>
    <lineage>
        <taxon>Eukaryota</taxon>
        <taxon>Viridiplantae</taxon>
        <taxon>Streptophyta</taxon>
        <taxon>Embryophyta</taxon>
        <taxon>Tracheophyta</taxon>
        <taxon>Spermatophyta</taxon>
        <taxon>Magnoliopsida</taxon>
        <taxon>eudicotyledons</taxon>
        <taxon>Gunneridae</taxon>
        <taxon>Pentapetalae</taxon>
        <taxon>rosids</taxon>
        <taxon>malvids</taxon>
        <taxon>Malvales</taxon>
        <taxon>Malvaceae</taxon>
        <taxon>Malvoideae</taxon>
        <taxon>Hibiscus</taxon>
    </lineage>
</organism>
<reference evidence="1 2" key="1">
    <citation type="journal article" date="2024" name="G3 (Bethesda)">
        <title>Genome assembly of Hibiscus sabdariffa L. provides insights into metabolisms of medicinal natural products.</title>
        <authorList>
            <person name="Kim T."/>
        </authorList>
    </citation>
    <scope>NUCLEOTIDE SEQUENCE [LARGE SCALE GENOMIC DNA]</scope>
    <source>
        <strain evidence="1">TK-2024</strain>
        <tissue evidence="1">Old leaves</tissue>
    </source>
</reference>
<name>A0ABR2SDK3_9ROSI</name>
<comment type="caution">
    <text evidence="1">The sequence shown here is derived from an EMBL/GenBank/DDBJ whole genome shotgun (WGS) entry which is preliminary data.</text>
</comment>
<protein>
    <submittedName>
        <fullName evidence="1">Uncharacterized protein</fullName>
    </submittedName>
</protein>
<sequence>MVLWVAPYLAECGPSPIGAKKANLDTLTNDRVLQFAYQEVGHLKAIKKNYSPRPQLDFNAVIRGLLFELAAENVSPYQFVIAEFTNRISNLRNTLGHTDGKDEGLIVPIDFCAEGKVAGNVLAGDQFSLAIDRTEHLKKFRGLFMEVATKPSLVGSSLREVMTILPDLICIVPMAITSLYLSPPCFNSLQ</sequence>
<dbReference type="PANTHER" id="PTHR31694">
    <property type="entry name" value="DESICCATION-LIKE PROTEIN"/>
    <property type="match status" value="1"/>
</dbReference>
<accession>A0ABR2SDK3</accession>
<evidence type="ECO:0000313" key="1">
    <source>
        <dbReference type="EMBL" id="KAK9023094.1"/>
    </source>
</evidence>
<keyword evidence="2" id="KW-1185">Reference proteome</keyword>
<gene>
    <name evidence="1" type="ORF">V6N11_003325</name>
</gene>
<dbReference type="PANTHER" id="PTHR31694:SF12">
    <property type="entry name" value="DESICCATION-LIKE PROTEIN"/>
    <property type="match status" value="1"/>
</dbReference>
<evidence type="ECO:0000313" key="2">
    <source>
        <dbReference type="Proteomes" id="UP001396334"/>
    </source>
</evidence>
<proteinExistence type="predicted"/>